<accession>A0A6A6DSP4</accession>
<keyword evidence="12" id="KW-1185">Reference proteome</keyword>
<feature type="compositionally biased region" description="Basic residues" evidence="9">
    <location>
        <begin position="13"/>
        <end position="29"/>
    </location>
</feature>
<evidence type="ECO:0000256" key="3">
    <source>
        <dbReference type="ARBA" id="ARBA00022679"/>
    </source>
</evidence>
<keyword evidence="3" id="KW-0808">Transferase</keyword>
<dbReference type="InterPro" id="IPR050660">
    <property type="entry name" value="NEK_Ser/Thr_kinase"/>
</dbReference>
<dbReference type="Gene3D" id="1.10.510.10">
    <property type="entry name" value="Transferase(Phosphotransferase) domain 1"/>
    <property type="match status" value="1"/>
</dbReference>
<evidence type="ECO:0000256" key="7">
    <source>
        <dbReference type="ARBA" id="ARBA00047899"/>
    </source>
</evidence>
<evidence type="ECO:0000256" key="8">
    <source>
        <dbReference type="ARBA" id="ARBA00048679"/>
    </source>
</evidence>
<dbReference type="PROSITE" id="PS00108">
    <property type="entry name" value="PROTEIN_KINASE_ST"/>
    <property type="match status" value="1"/>
</dbReference>
<proteinExistence type="predicted"/>
<comment type="catalytic activity">
    <reaction evidence="7">
        <text>L-threonyl-[protein] + ATP = O-phospho-L-threonyl-[protein] + ADP + H(+)</text>
        <dbReference type="Rhea" id="RHEA:46608"/>
        <dbReference type="Rhea" id="RHEA-COMP:11060"/>
        <dbReference type="Rhea" id="RHEA-COMP:11605"/>
        <dbReference type="ChEBI" id="CHEBI:15378"/>
        <dbReference type="ChEBI" id="CHEBI:30013"/>
        <dbReference type="ChEBI" id="CHEBI:30616"/>
        <dbReference type="ChEBI" id="CHEBI:61977"/>
        <dbReference type="ChEBI" id="CHEBI:456216"/>
        <dbReference type="EC" id="2.7.11.1"/>
    </reaction>
</comment>
<feature type="compositionally biased region" description="Basic and acidic residues" evidence="9">
    <location>
        <begin position="63"/>
        <end position="82"/>
    </location>
</feature>
<evidence type="ECO:0000256" key="9">
    <source>
        <dbReference type="SAM" id="MobiDB-lite"/>
    </source>
</evidence>
<evidence type="ECO:0000313" key="12">
    <source>
        <dbReference type="Proteomes" id="UP000800200"/>
    </source>
</evidence>
<dbReference type="PROSITE" id="PS50011">
    <property type="entry name" value="PROTEIN_KINASE_DOM"/>
    <property type="match status" value="1"/>
</dbReference>
<dbReference type="SUPFAM" id="SSF56112">
    <property type="entry name" value="Protein kinase-like (PK-like)"/>
    <property type="match status" value="1"/>
</dbReference>
<gene>
    <name evidence="11" type="ORF">K469DRAFT_788104</name>
</gene>
<feature type="region of interest" description="Disordered" evidence="9">
    <location>
        <begin position="1"/>
        <end position="29"/>
    </location>
</feature>
<dbReference type="GO" id="GO:0004674">
    <property type="term" value="F:protein serine/threonine kinase activity"/>
    <property type="evidence" value="ECO:0007669"/>
    <property type="project" value="UniProtKB-KW"/>
</dbReference>
<protein>
    <recommendedName>
        <fullName evidence="1">non-specific serine/threonine protein kinase</fullName>
        <ecNumber evidence="1">2.7.11.1</ecNumber>
    </recommendedName>
</protein>
<dbReference type="InterPro" id="IPR011009">
    <property type="entry name" value="Kinase-like_dom_sf"/>
</dbReference>
<dbReference type="InterPro" id="IPR008271">
    <property type="entry name" value="Ser/Thr_kinase_AS"/>
</dbReference>
<evidence type="ECO:0000256" key="4">
    <source>
        <dbReference type="ARBA" id="ARBA00022741"/>
    </source>
</evidence>
<evidence type="ECO:0000259" key="10">
    <source>
        <dbReference type="PROSITE" id="PS50011"/>
    </source>
</evidence>
<evidence type="ECO:0000256" key="6">
    <source>
        <dbReference type="ARBA" id="ARBA00022840"/>
    </source>
</evidence>
<feature type="region of interest" description="Disordered" evidence="9">
    <location>
        <begin position="62"/>
        <end position="89"/>
    </location>
</feature>
<dbReference type="Pfam" id="PF00069">
    <property type="entry name" value="Pkinase"/>
    <property type="match status" value="1"/>
</dbReference>
<evidence type="ECO:0000256" key="1">
    <source>
        <dbReference type="ARBA" id="ARBA00012513"/>
    </source>
</evidence>
<dbReference type="GO" id="GO:0005634">
    <property type="term" value="C:nucleus"/>
    <property type="evidence" value="ECO:0007669"/>
    <property type="project" value="TreeGrafter"/>
</dbReference>
<name>A0A6A6DSP4_9PEZI</name>
<evidence type="ECO:0000256" key="2">
    <source>
        <dbReference type="ARBA" id="ARBA00022527"/>
    </source>
</evidence>
<feature type="compositionally biased region" description="Polar residues" evidence="9">
    <location>
        <begin position="1"/>
        <end position="10"/>
    </location>
</feature>
<comment type="catalytic activity">
    <reaction evidence="8">
        <text>L-seryl-[protein] + ATP = O-phospho-L-seryl-[protein] + ADP + H(+)</text>
        <dbReference type="Rhea" id="RHEA:17989"/>
        <dbReference type="Rhea" id="RHEA-COMP:9863"/>
        <dbReference type="Rhea" id="RHEA-COMP:11604"/>
        <dbReference type="ChEBI" id="CHEBI:15378"/>
        <dbReference type="ChEBI" id="CHEBI:29999"/>
        <dbReference type="ChEBI" id="CHEBI:30616"/>
        <dbReference type="ChEBI" id="CHEBI:83421"/>
        <dbReference type="ChEBI" id="CHEBI:456216"/>
        <dbReference type="EC" id="2.7.11.1"/>
    </reaction>
</comment>
<dbReference type="PANTHER" id="PTHR43671">
    <property type="entry name" value="SERINE/THREONINE-PROTEIN KINASE NEK"/>
    <property type="match status" value="1"/>
</dbReference>
<dbReference type="EMBL" id="ML994647">
    <property type="protein sequence ID" value="KAF2182657.1"/>
    <property type="molecule type" value="Genomic_DNA"/>
</dbReference>
<dbReference type="SMART" id="SM00220">
    <property type="entry name" value="S_TKc"/>
    <property type="match status" value="1"/>
</dbReference>
<keyword evidence="6" id="KW-0067">ATP-binding</keyword>
<organism evidence="11 12">
    <name type="scientific">Zopfia rhizophila CBS 207.26</name>
    <dbReference type="NCBI Taxonomy" id="1314779"/>
    <lineage>
        <taxon>Eukaryota</taxon>
        <taxon>Fungi</taxon>
        <taxon>Dikarya</taxon>
        <taxon>Ascomycota</taxon>
        <taxon>Pezizomycotina</taxon>
        <taxon>Dothideomycetes</taxon>
        <taxon>Dothideomycetes incertae sedis</taxon>
        <taxon>Zopfiaceae</taxon>
        <taxon>Zopfia</taxon>
    </lineage>
</organism>
<reference evidence="11" key="1">
    <citation type="journal article" date="2020" name="Stud. Mycol.">
        <title>101 Dothideomycetes genomes: a test case for predicting lifestyles and emergence of pathogens.</title>
        <authorList>
            <person name="Haridas S."/>
            <person name="Albert R."/>
            <person name="Binder M."/>
            <person name="Bloem J."/>
            <person name="Labutti K."/>
            <person name="Salamov A."/>
            <person name="Andreopoulos B."/>
            <person name="Baker S."/>
            <person name="Barry K."/>
            <person name="Bills G."/>
            <person name="Bluhm B."/>
            <person name="Cannon C."/>
            <person name="Castanera R."/>
            <person name="Culley D."/>
            <person name="Daum C."/>
            <person name="Ezra D."/>
            <person name="Gonzalez J."/>
            <person name="Henrissat B."/>
            <person name="Kuo A."/>
            <person name="Liang C."/>
            <person name="Lipzen A."/>
            <person name="Lutzoni F."/>
            <person name="Magnuson J."/>
            <person name="Mondo S."/>
            <person name="Nolan M."/>
            <person name="Ohm R."/>
            <person name="Pangilinan J."/>
            <person name="Park H.-J."/>
            <person name="Ramirez L."/>
            <person name="Alfaro M."/>
            <person name="Sun H."/>
            <person name="Tritt A."/>
            <person name="Yoshinaga Y."/>
            <person name="Zwiers L.-H."/>
            <person name="Turgeon B."/>
            <person name="Goodwin S."/>
            <person name="Spatafora J."/>
            <person name="Crous P."/>
            <person name="Grigoriev I."/>
        </authorList>
    </citation>
    <scope>NUCLEOTIDE SEQUENCE</scope>
    <source>
        <strain evidence="11">CBS 207.26</strain>
    </source>
</reference>
<keyword evidence="2" id="KW-0723">Serine/threonine-protein kinase</keyword>
<evidence type="ECO:0000256" key="5">
    <source>
        <dbReference type="ARBA" id="ARBA00022777"/>
    </source>
</evidence>
<keyword evidence="5 11" id="KW-0418">Kinase</keyword>
<dbReference type="EC" id="2.7.11.1" evidence="1"/>
<evidence type="ECO:0000313" key="11">
    <source>
        <dbReference type="EMBL" id="KAF2182657.1"/>
    </source>
</evidence>
<feature type="domain" description="Protein kinase" evidence="10">
    <location>
        <begin position="95"/>
        <end position="389"/>
    </location>
</feature>
<dbReference type="OrthoDB" id="310217at2759"/>
<dbReference type="GO" id="GO:0005524">
    <property type="term" value="F:ATP binding"/>
    <property type="evidence" value="ECO:0007669"/>
    <property type="project" value="UniProtKB-KW"/>
</dbReference>
<sequence>MSKQFSSQFITPIKKRRGKKLPNPNRRKRSASVIFVREAPAKRQRISSVIFVRVNRLPGNADSCKENPHSLLEKSRPEENVRTKGNQHTARPLGYSCERVLKEGGQASTELWRHSSGGLVVAKRPYPESARQVREEADILKSILGPAKCSSIVEIIGECEIPNAPSAVLLEFCDGGDLWEYRIDADEFEKNIPESFIFKILVQLSSAVAYLHTGYGTKHYLSGSWAPVAHRDIKANNVLLLKNTCNVDPIIKLADFGCAAVGQDIQEQERCLIGTAAWQGPEAKLPLVTKATDIWGIGAVIHWLAASEMPIDELNSPQDLDDAHVPRRLVDFRLPPKDRQPNSCSRDSQLPWNLTYSEELWNLVVSMLDFDHATRPGAVELVNRVSMFIPN</sequence>
<dbReference type="AlphaFoldDB" id="A0A6A6DSP4"/>
<dbReference type="InterPro" id="IPR000719">
    <property type="entry name" value="Prot_kinase_dom"/>
</dbReference>
<dbReference type="Proteomes" id="UP000800200">
    <property type="component" value="Unassembled WGS sequence"/>
</dbReference>
<keyword evidence="4" id="KW-0547">Nucleotide-binding</keyword>
<dbReference type="PANTHER" id="PTHR43671:SF98">
    <property type="entry name" value="SERINE_THREONINE-PROTEIN KINASE NEK11"/>
    <property type="match status" value="1"/>
</dbReference>